<accession>A0A7W9SRD0</accession>
<dbReference type="InterPro" id="IPR022742">
    <property type="entry name" value="Hydrolase_4"/>
</dbReference>
<dbReference type="InterPro" id="IPR052920">
    <property type="entry name" value="DNA-binding_regulatory"/>
</dbReference>
<name>A0A7W9SRD0_ARMRO</name>
<dbReference type="Proteomes" id="UP000520814">
    <property type="component" value="Unassembled WGS sequence"/>
</dbReference>
<protein>
    <submittedName>
        <fullName evidence="2">Alpha-beta hydrolase superfamily lysophospholipase</fullName>
    </submittedName>
</protein>
<dbReference type="Gene3D" id="3.40.50.1820">
    <property type="entry name" value="alpha/beta hydrolase"/>
    <property type="match status" value="1"/>
</dbReference>
<evidence type="ECO:0000313" key="3">
    <source>
        <dbReference type="Proteomes" id="UP000520814"/>
    </source>
</evidence>
<dbReference type="RefSeq" id="WP_184198315.1">
    <property type="nucleotide sequence ID" value="NZ_JACHGW010000003.1"/>
</dbReference>
<dbReference type="PANTHER" id="PTHR43358">
    <property type="entry name" value="ALPHA/BETA-HYDROLASE"/>
    <property type="match status" value="1"/>
</dbReference>
<dbReference type="GO" id="GO:0016787">
    <property type="term" value="F:hydrolase activity"/>
    <property type="evidence" value="ECO:0007669"/>
    <property type="project" value="UniProtKB-KW"/>
</dbReference>
<sequence length="292" mass="31598">MRRYLPLVLSGAAALAFPAALAWVFLHPPRRRHAQTPRAGLGLDYTRARFLADDGVRLSGWLVPAAEPRGLVILSHGYTGCRDTMFPYLRFLNAANFSVLLYDFRAHGWSGGQQATLGLTEPRDLQAAIRWVETQPELSSLPLFLMGESMGASVSLLVGAQEPSVRAVVADCGFARMDGPIQKRLETLFGEPMGRALAPATQRFGERLLGTSALRIAPEEAIGKLAPRPVLIVHGTADALVTPDHAHRLYAAGGESATLWLVEGAGHTHSVQTAPDYAERVVDFLEKSITAD</sequence>
<evidence type="ECO:0000313" key="2">
    <source>
        <dbReference type="EMBL" id="MBB6051410.1"/>
    </source>
</evidence>
<reference evidence="2 3" key="1">
    <citation type="submission" date="2020-08" db="EMBL/GenBank/DDBJ databases">
        <title>Genomic Encyclopedia of Type Strains, Phase IV (KMG-IV): sequencing the most valuable type-strain genomes for metagenomic binning, comparative biology and taxonomic classification.</title>
        <authorList>
            <person name="Goeker M."/>
        </authorList>
    </citation>
    <scope>NUCLEOTIDE SEQUENCE [LARGE SCALE GENOMIC DNA]</scope>
    <source>
        <strain evidence="2 3">DSM 23562</strain>
    </source>
</reference>
<dbReference type="SUPFAM" id="SSF53474">
    <property type="entry name" value="alpha/beta-Hydrolases"/>
    <property type="match status" value="1"/>
</dbReference>
<proteinExistence type="predicted"/>
<dbReference type="EMBL" id="JACHGW010000003">
    <property type="protein sequence ID" value="MBB6051410.1"/>
    <property type="molecule type" value="Genomic_DNA"/>
</dbReference>
<keyword evidence="2" id="KW-0378">Hydrolase</keyword>
<gene>
    <name evidence="2" type="ORF">HNQ39_003220</name>
</gene>
<comment type="caution">
    <text evidence="2">The sequence shown here is derived from an EMBL/GenBank/DDBJ whole genome shotgun (WGS) entry which is preliminary data.</text>
</comment>
<dbReference type="AlphaFoldDB" id="A0A7W9SRD0"/>
<dbReference type="PANTHER" id="PTHR43358:SF4">
    <property type="entry name" value="ALPHA_BETA HYDROLASE FOLD-1 DOMAIN-CONTAINING PROTEIN"/>
    <property type="match status" value="1"/>
</dbReference>
<keyword evidence="3" id="KW-1185">Reference proteome</keyword>
<evidence type="ECO:0000259" key="1">
    <source>
        <dbReference type="Pfam" id="PF12146"/>
    </source>
</evidence>
<feature type="domain" description="Serine aminopeptidase S33" evidence="1">
    <location>
        <begin position="67"/>
        <end position="181"/>
    </location>
</feature>
<dbReference type="InterPro" id="IPR029058">
    <property type="entry name" value="AB_hydrolase_fold"/>
</dbReference>
<organism evidence="2 3">
    <name type="scientific">Armatimonas rosea</name>
    <dbReference type="NCBI Taxonomy" id="685828"/>
    <lineage>
        <taxon>Bacteria</taxon>
        <taxon>Bacillati</taxon>
        <taxon>Armatimonadota</taxon>
        <taxon>Armatimonadia</taxon>
        <taxon>Armatimonadales</taxon>
        <taxon>Armatimonadaceae</taxon>
        <taxon>Armatimonas</taxon>
    </lineage>
</organism>
<dbReference type="Pfam" id="PF12146">
    <property type="entry name" value="Hydrolase_4"/>
    <property type="match status" value="1"/>
</dbReference>